<keyword evidence="3" id="KW-1185">Reference proteome</keyword>
<feature type="compositionally biased region" description="Basic residues" evidence="1">
    <location>
        <begin position="51"/>
        <end position="65"/>
    </location>
</feature>
<sequence>MVEAAIQLRRRTAGWLRQRIEAVATRFRRQEDRGRGGGAWMAHVDGSGQLKHRRLVSGRRHRSGKRTGGLFAKRIPTRGGLFAKLRVSARWERWPPS</sequence>
<dbReference type="AlphaFoldDB" id="A0A0E0BBN1"/>
<dbReference type="Gramene" id="OGLUM10G12860.6">
    <property type="protein sequence ID" value="OGLUM10G12860.6"/>
    <property type="gene ID" value="OGLUM10G12860"/>
</dbReference>
<protein>
    <submittedName>
        <fullName evidence="2">Uncharacterized protein</fullName>
    </submittedName>
</protein>
<organism evidence="2">
    <name type="scientific">Oryza glumipatula</name>
    <dbReference type="NCBI Taxonomy" id="40148"/>
    <lineage>
        <taxon>Eukaryota</taxon>
        <taxon>Viridiplantae</taxon>
        <taxon>Streptophyta</taxon>
        <taxon>Embryophyta</taxon>
        <taxon>Tracheophyta</taxon>
        <taxon>Spermatophyta</taxon>
        <taxon>Magnoliopsida</taxon>
        <taxon>Liliopsida</taxon>
        <taxon>Poales</taxon>
        <taxon>Poaceae</taxon>
        <taxon>BOP clade</taxon>
        <taxon>Oryzoideae</taxon>
        <taxon>Oryzeae</taxon>
        <taxon>Oryzinae</taxon>
        <taxon>Oryza</taxon>
    </lineage>
</organism>
<accession>A0A0E0BBN1</accession>
<reference evidence="2" key="2">
    <citation type="submission" date="2018-05" db="EMBL/GenBank/DDBJ databases">
        <title>OgluRS3 (Oryza glumaepatula Reference Sequence Version 3).</title>
        <authorList>
            <person name="Zhang J."/>
            <person name="Kudrna D."/>
            <person name="Lee S."/>
            <person name="Talag J."/>
            <person name="Welchert J."/>
            <person name="Wing R.A."/>
        </authorList>
    </citation>
    <scope>NUCLEOTIDE SEQUENCE [LARGE SCALE GENOMIC DNA]</scope>
</reference>
<dbReference type="Proteomes" id="UP000026961">
    <property type="component" value="Chromosome 10"/>
</dbReference>
<dbReference type="EnsemblPlants" id="OGLUM10G12860.6">
    <property type="protein sequence ID" value="OGLUM10G12860.6"/>
    <property type="gene ID" value="OGLUM10G12860"/>
</dbReference>
<feature type="region of interest" description="Disordered" evidence="1">
    <location>
        <begin position="51"/>
        <end position="71"/>
    </location>
</feature>
<evidence type="ECO:0000256" key="1">
    <source>
        <dbReference type="SAM" id="MobiDB-lite"/>
    </source>
</evidence>
<name>A0A0E0BBN1_9ORYZ</name>
<dbReference type="HOGENOM" id="CLU_2350153_0_0_1"/>
<evidence type="ECO:0000313" key="2">
    <source>
        <dbReference type="EnsemblPlants" id="OGLUM10G12860.6"/>
    </source>
</evidence>
<evidence type="ECO:0000313" key="3">
    <source>
        <dbReference type="Proteomes" id="UP000026961"/>
    </source>
</evidence>
<proteinExistence type="predicted"/>
<reference evidence="2" key="1">
    <citation type="submission" date="2015-04" db="UniProtKB">
        <authorList>
            <consortium name="EnsemblPlants"/>
        </authorList>
    </citation>
    <scope>IDENTIFICATION</scope>
</reference>